<reference evidence="3 4" key="1">
    <citation type="submission" date="2021-03" db="EMBL/GenBank/DDBJ databases">
        <title>Sequencing the genomes of 1000 actinobacteria strains.</title>
        <authorList>
            <person name="Klenk H.-P."/>
        </authorList>
    </citation>
    <scope>NUCLEOTIDE SEQUENCE [LARGE SCALE GENOMIC DNA]</scope>
    <source>
        <strain evidence="3 4">DSM 13468</strain>
    </source>
</reference>
<keyword evidence="4" id="KW-1185">Reference proteome</keyword>
<dbReference type="Gene3D" id="3.40.50.720">
    <property type="entry name" value="NAD(P)-binding Rossmann-like Domain"/>
    <property type="match status" value="1"/>
</dbReference>
<evidence type="ECO:0000313" key="3">
    <source>
        <dbReference type="EMBL" id="MBP2379471.1"/>
    </source>
</evidence>
<dbReference type="Pfam" id="PF08338">
    <property type="entry name" value="DUF1731"/>
    <property type="match status" value="1"/>
</dbReference>
<protein>
    <submittedName>
        <fullName evidence="3">NAD dependent epimerase/dehydratase family enzyme</fullName>
    </submittedName>
</protein>
<dbReference type="EMBL" id="JAGIOA010000001">
    <property type="protein sequence ID" value="MBP2379471.1"/>
    <property type="molecule type" value="Genomic_DNA"/>
</dbReference>
<proteinExistence type="predicted"/>
<dbReference type="PANTHER" id="PTHR11092:SF0">
    <property type="entry name" value="EPIMERASE FAMILY PROTEIN SDR39U1"/>
    <property type="match status" value="1"/>
</dbReference>
<accession>A0ABS4WTJ3</accession>
<dbReference type="PANTHER" id="PTHR11092">
    <property type="entry name" value="SUGAR NUCLEOTIDE EPIMERASE RELATED"/>
    <property type="match status" value="1"/>
</dbReference>
<evidence type="ECO:0000259" key="2">
    <source>
        <dbReference type="Pfam" id="PF08338"/>
    </source>
</evidence>
<dbReference type="SUPFAM" id="SSF51735">
    <property type="entry name" value="NAD(P)-binding Rossmann-fold domains"/>
    <property type="match status" value="1"/>
</dbReference>
<dbReference type="InterPro" id="IPR036291">
    <property type="entry name" value="NAD(P)-bd_dom_sf"/>
</dbReference>
<dbReference type="Pfam" id="PF01370">
    <property type="entry name" value="Epimerase"/>
    <property type="match status" value="1"/>
</dbReference>
<dbReference type="RefSeq" id="WP_307803617.1">
    <property type="nucleotide sequence ID" value="NZ_BAAAIO010000002.1"/>
</dbReference>
<evidence type="ECO:0000259" key="1">
    <source>
        <dbReference type="Pfam" id="PF01370"/>
    </source>
</evidence>
<name>A0ABS4WTJ3_9MICO</name>
<sequence>MTNATPLPAGPVVIGGSTGFMGQYLIPRLRAAGREVVTISRSGADIAWGDQDAIDRAVDGSSLVIGLAGKSVNCRYTPENRAAIFRSRLDTTASLSSAIAKASSPPPLWVNSSTATIYRHAEDRPMTESSGDIGTGFSVEVAKAWERALFADDLPATRRVALRSAIVLGHGGVLGPLKNLARLGLGGAQHDGPWPISRARRAAGTGHRPGARRGEQRFSWVHVEDVARIIDFLEVTPSLEGPVNAASPNPSDNAEFMATVRRVLGVGFGPPMPRWMLELGAIGIRTETELILKSRWAIPEKLTVAGFEFAYPTLEDAIRESFDVEQAA</sequence>
<comment type="caution">
    <text evidence="3">The sequence shown here is derived from an EMBL/GenBank/DDBJ whole genome shotgun (WGS) entry which is preliminary data.</text>
</comment>
<dbReference type="Proteomes" id="UP000703720">
    <property type="component" value="Unassembled WGS sequence"/>
</dbReference>
<dbReference type="InterPro" id="IPR001509">
    <property type="entry name" value="Epimerase_deHydtase"/>
</dbReference>
<feature type="domain" description="NAD-dependent epimerase/dehydratase" evidence="1">
    <location>
        <begin position="12"/>
        <end position="130"/>
    </location>
</feature>
<evidence type="ECO:0000313" key="4">
    <source>
        <dbReference type="Proteomes" id="UP000703720"/>
    </source>
</evidence>
<feature type="domain" description="DUF1731" evidence="2">
    <location>
        <begin position="272"/>
        <end position="320"/>
    </location>
</feature>
<organism evidence="3 4">
    <name type="scientific">Microbacterium phyllosphaerae</name>
    <dbReference type="NCBI Taxonomy" id="124798"/>
    <lineage>
        <taxon>Bacteria</taxon>
        <taxon>Bacillati</taxon>
        <taxon>Actinomycetota</taxon>
        <taxon>Actinomycetes</taxon>
        <taxon>Micrococcales</taxon>
        <taxon>Microbacteriaceae</taxon>
        <taxon>Microbacterium</taxon>
    </lineage>
</organism>
<gene>
    <name evidence="3" type="ORF">JOF42_002966</name>
</gene>
<dbReference type="InterPro" id="IPR013549">
    <property type="entry name" value="DUF1731"/>
</dbReference>